<dbReference type="InterPro" id="IPR035890">
    <property type="entry name" value="Anti-sigma-28_factor_FlgM_sf"/>
</dbReference>
<proteinExistence type="inferred from homology"/>
<gene>
    <name evidence="11" type="ORF">SAMN05446927_3311</name>
</gene>
<name>A0A7Z7I6C3_9BURK</name>
<keyword evidence="4" id="KW-1005">Bacterial flagellum biogenesis</keyword>
<reference evidence="11 12" key="1">
    <citation type="submission" date="2017-09" db="EMBL/GenBank/DDBJ databases">
        <authorList>
            <person name="Varghese N."/>
            <person name="Submissions S."/>
        </authorList>
    </citation>
    <scope>NUCLEOTIDE SEQUENCE [LARGE SCALE GENOMIC DNA]</scope>
    <source>
        <strain evidence="11 12">OK806</strain>
    </source>
</reference>
<evidence type="ECO:0000256" key="7">
    <source>
        <dbReference type="ARBA" id="ARBA00024739"/>
    </source>
</evidence>
<evidence type="ECO:0000256" key="2">
    <source>
        <dbReference type="ARBA" id="ARBA00017823"/>
    </source>
</evidence>
<comment type="function">
    <text evidence="7">Responsible for the coupling of flagellin expression to flagellar assembly by preventing expression of the flagellin genes when a component of the middle class of proteins is defective. It negatively regulates flagellar genes by inhibiting the activity of FliA by directly binding to FliA.</text>
</comment>
<dbReference type="Pfam" id="PF04316">
    <property type="entry name" value="FlgM"/>
    <property type="match status" value="1"/>
</dbReference>
<evidence type="ECO:0000256" key="1">
    <source>
        <dbReference type="ARBA" id="ARBA00005322"/>
    </source>
</evidence>
<keyword evidence="3" id="KW-0678">Repressor</keyword>
<keyword evidence="12" id="KW-1185">Reference proteome</keyword>
<keyword evidence="5" id="KW-0805">Transcription regulation</keyword>
<dbReference type="GO" id="GO:0045892">
    <property type="term" value="P:negative regulation of DNA-templated transcription"/>
    <property type="evidence" value="ECO:0007669"/>
    <property type="project" value="InterPro"/>
</dbReference>
<comment type="similarity">
    <text evidence="1">Belongs to the FlgM family.</text>
</comment>
<sequence>MGGDLAQQGSPATDEVVVHPHAPSHGKDFKAGSVKKLKPARNETMKIQTSSGADTSRQIDIRRATNTNTDYASVTAQQSNAVTAGSSAVKLSPSSTLHGSSATDIDTDKVAAIKAALRDGTYSTDSASIADGMLGLARDLLQTTLH</sequence>
<evidence type="ECO:0000256" key="6">
    <source>
        <dbReference type="ARBA" id="ARBA00023163"/>
    </source>
</evidence>
<evidence type="ECO:0000256" key="5">
    <source>
        <dbReference type="ARBA" id="ARBA00023015"/>
    </source>
</evidence>
<evidence type="ECO:0000256" key="8">
    <source>
        <dbReference type="ARBA" id="ARBA00030117"/>
    </source>
</evidence>
<feature type="compositionally biased region" description="Polar residues" evidence="9">
    <location>
        <begin position="45"/>
        <end position="56"/>
    </location>
</feature>
<dbReference type="AlphaFoldDB" id="A0A7Z7I6C3"/>
<evidence type="ECO:0000313" key="11">
    <source>
        <dbReference type="EMBL" id="SOE67458.1"/>
    </source>
</evidence>
<organism evidence="11 12">
    <name type="scientific">Caballeronia arationis</name>
    <dbReference type="NCBI Taxonomy" id="1777142"/>
    <lineage>
        <taxon>Bacteria</taxon>
        <taxon>Pseudomonadati</taxon>
        <taxon>Pseudomonadota</taxon>
        <taxon>Betaproteobacteria</taxon>
        <taxon>Burkholderiales</taxon>
        <taxon>Burkholderiaceae</taxon>
        <taxon>Caballeronia</taxon>
    </lineage>
</organism>
<feature type="region of interest" description="Disordered" evidence="9">
    <location>
        <begin position="1"/>
        <end position="58"/>
    </location>
</feature>
<evidence type="ECO:0000256" key="9">
    <source>
        <dbReference type="SAM" id="MobiDB-lite"/>
    </source>
</evidence>
<evidence type="ECO:0000256" key="4">
    <source>
        <dbReference type="ARBA" id="ARBA00022795"/>
    </source>
</evidence>
<evidence type="ECO:0000313" key="12">
    <source>
        <dbReference type="Proteomes" id="UP000219522"/>
    </source>
</evidence>
<dbReference type="Proteomes" id="UP000219522">
    <property type="component" value="Unassembled WGS sequence"/>
</dbReference>
<dbReference type="GO" id="GO:0044781">
    <property type="term" value="P:bacterial-type flagellum organization"/>
    <property type="evidence" value="ECO:0007669"/>
    <property type="project" value="UniProtKB-KW"/>
</dbReference>
<comment type="caution">
    <text evidence="11">The sequence shown here is derived from an EMBL/GenBank/DDBJ whole genome shotgun (WGS) entry which is preliminary data.</text>
</comment>
<dbReference type="InterPro" id="IPR031316">
    <property type="entry name" value="FlgM_C"/>
</dbReference>
<dbReference type="InterPro" id="IPR007412">
    <property type="entry name" value="FlgM"/>
</dbReference>
<keyword evidence="6" id="KW-0804">Transcription</keyword>
<dbReference type="SUPFAM" id="SSF101498">
    <property type="entry name" value="Anti-sigma factor FlgM"/>
    <property type="match status" value="1"/>
</dbReference>
<protein>
    <recommendedName>
        <fullName evidence="2">Negative regulator of flagellin synthesis</fullName>
    </recommendedName>
    <alternativeName>
        <fullName evidence="8">Anti-sigma-28 factor</fullName>
    </alternativeName>
</protein>
<evidence type="ECO:0000256" key="3">
    <source>
        <dbReference type="ARBA" id="ARBA00022491"/>
    </source>
</evidence>
<dbReference type="NCBIfam" id="TIGR03824">
    <property type="entry name" value="FlgM_jcvi"/>
    <property type="match status" value="1"/>
</dbReference>
<feature type="domain" description="Anti-sigma-28 factor FlgM C-terminal" evidence="10">
    <location>
        <begin position="100"/>
        <end position="134"/>
    </location>
</feature>
<dbReference type="EMBL" id="OCSU01000001">
    <property type="protein sequence ID" value="SOE67458.1"/>
    <property type="molecule type" value="Genomic_DNA"/>
</dbReference>
<accession>A0A7Z7I6C3</accession>
<evidence type="ECO:0000259" key="10">
    <source>
        <dbReference type="Pfam" id="PF04316"/>
    </source>
</evidence>